<gene>
    <name evidence="2" type="ORF">UFOPK1908_01030</name>
</gene>
<dbReference type="PANTHER" id="PTHR30337:SF0">
    <property type="entry name" value="NUCLEASE SBCCD SUBUNIT D"/>
    <property type="match status" value="1"/>
</dbReference>
<dbReference type="Gene3D" id="3.60.21.10">
    <property type="match status" value="1"/>
</dbReference>
<dbReference type="AlphaFoldDB" id="A0A6J6IH32"/>
<dbReference type="PANTHER" id="PTHR30337">
    <property type="entry name" value="COMPONENT OF ATP-DEPENDENT DSDNA EXONUCLEASE"/>
    <property type="match status" value="1"/>
</dbReference>
<dbReference type="SUPFAM" id="SSF56300">
    <property type="entry name" value="Metallo-dependent phosphatases"/>
    <property type="match status" value="1"/>
</dbReference>
<feature type="domain" description="Calcineurin-like phosphoesterase" evidence="1">
    <location>
        <begin position="14"/>
        <end position="194"/>
    </location>
</feature>
<proteinExistence type="predicted"/>
<reference evidence="2" key="1">
    <citation type="submission" date="2020-05" db="EMBL/GenBank/DDBJ databases">
        <authorList>
            <person name="Chiriac C."/>
            <person name="Salcher M."/>
            <person name="Ghai R."/>
            <person name="Kavagutti S V."/>
        </authorList>
    </citation>
    <scope>NUCLEOTIDE SEQUENCE</scope>
</reference>
<dbReference type="Pfam" id="PF00149">
    <property type="entry name" value="Metallophos"/>
    <property type="match status" value="1"/>
</dbReference>
<protein>
    <submittedName>
        <fullName evidence="2">Unannotated protein</fullName>
    </submittedName>
</protein>
<dbReference type="EMBL" id="CAEZVB010000048">
    <property type="protein sequence ID" value="CAB4623791.1"/>
    <property type="molecule type" value="Genomic_DNA"/>
</dbReference>
<dbReference type="InterPro" id="IPR029052">
    <property type="entry name" value="Metallo-depent_PP-like"/>
</dbReference>
<dbReference type="GO" id="GO:0016787">
    <property type="term" value="F:hydrolase activity"/>
    <property type="evidence" value="ECO:0007669"/>
    <property type="project" value="InterPro"/>
</dbReference>
<name>A0A6J6IH32_9ZZZZ</name>
<organism evidence="2">
    <name type="scientific">freshwater metagenome</name>
    <dbReference type="NCBI Taxonomy" id="449393"/>
    <lineage>
        <taxon>unclassified sequences</taxon>
        <taxon>metagenomes</taxon>
        <taxon>ecological metagenomes</taxon>
    </lineage>
</organism>
<evidence type="ECO:0000313" key="2">
    <source>
        <dbReference type="EMBL" id="CAB4623791.1"/>
    </source>
</evidence>
<dbReference type="InterPro" id="IPR050535">
    <property type="entry name" value="DNA_Repair-Maintenance_Comp"/>
</dbReference>
<dbReference type="InterPro" id="IPR004843">
    <property type="entry name" value="Calcineurin-like_PHP"/>
</dbReference>
<sequence length="240" mass="26645">MTSSPASDMRKPATLVHTSDCHLDKTLDGPEQQAFSSVVDLAIKRDADALLIAGDLFDHNRVKPEIVHWVASELNRYSGPVVLLVGNHDVFHESSVHNKHDLRDLYEHLYMLDQPDGSIFDLPGTEISVWGRAMVEHAPEFQPLLNAPKARPDKWNVIAAHGLVNAEAGRSSPIYTHELNELSADYVALGHVHVHSVVHENPLTMYSGAPYHWGSDKTGCIIVDFVPNEPVQAEWTSLNE</sequence>
<evidence type="ECO:0000259" key="1">
    <source>
        <dbReference type="Pfam" id="PF00149"/>
    </source>
</evidence>
<accession>A0A6J6IH32</accession>